<feature type="non-terminal residue" evidence="7">
    <location>
        <position position="150"/>
    </location>
</feature>
<dbReference type="GO" id="GO:0003995">
    <property type="term" value="F:acyl-CoA dehydrogenase activity"/>
    <property type="evidence" value="ECO:0007669"/>
    <property type="project" value="TreeGrafter"/>
</dbReference>
<dbReference type="Gene3D" id="1.10.540.10">
    <property type="entry name" value="Acyl-CoA dehydrogenase/oxidase, N-terminal domain"/>
    <property type="match status" value="1"/>
</dbReference>
<dbReference type="InterPro" id="IPR037069">
    <property type="entry name" value="AcylCoA_DH/ox_N_sf"/>
</dbReference>
<evidence type="ECO:0000256" key="3">
    <source>
        <dbReference type="ARBA" id="ARBA00022630"/>
    </source>
</evidence>
<accession>A0A383E6R8</accession>
<protein>
    <recommendedName>
        <fullName evidence="6">Acyl-CoA dehydrogenase/oxidase N-terminal domain-containing protein</fullName>
    </recommendedName>
</protein>
<organism evidence="7">
    <name type="scientific">marine metagenome</name>
    <dbReference type="NCBI Taxonomy" id="408172"/>
    <lineage>
        <taxon>unclassified sequences</taxon>
        <taxon>metagenomes</taxon>
        <taxon>ecological metagenomes</taxon>
    </lineage>
</organism>
<comment type="cofactor">
    <cofactor evidence="1">
        <name>FAD</name>
        <dbReference type="ChEBI" id="CHEBI:57692"/>
    </cofactor>
</comment>
<dbReference type="AlphaFoldDB" id="A0A383E6R8"/>
<dbReference type="InterPro" id="IPR013786">
    <property type="entry name" value="AcylCoA_DH/ox_N"/>
</dbReference>
<proteinExistence type="inferred from homology"/>
<evidence type="ECO:0000256" key="4">
    <source>
        <dbReference type="ARBA" id="ARBA00022827"/>
    </source>
</evidence>
<evidence type="ECO:0000256" key="1">
    <source>
        <dbReference type="ARBA" id="ARBA00001974"/>
    </source>
</evidence>
<evidence type="ECO:0000259" key="6">
    <source>
        <dbReference type="Pfam" id="PF02771"/>
    </source>
</evidence>
<evidence type="ECO:0000256" key="2">
    <source>
        <dbReference type="ARBA" id="ARBA00009347"/>
    </source>
</evidence>
<name>A0A383E6R8_9ZZZZ</name>
<reference evidence="7" key="1">
    <citation type="submission" date="2018-05" db="EMBL/GenBank/DDBJ databases">
        <authorList>
            <person name="Lanie J.A."/>
            <person name="Ng W.-L."/>
            <person name="Kazmierczak K.M."/>
            <person name="Andrzejewski T.M."/>
            <person name="Davidsen T.M."/>
            <person name="Wayne K.J."/>
            <person name="Tettelin H."/>
            <person name="Glass J.I."/>
            <person name="Rusch D."/>
            <person name="Podicherti R."/>
            <person name="Tsui H.-C.T."/>
            <person name="Winkler M.E."/>
        </authorList>
    </citation>
    <scope>NUCLEOTIDE SEQUENCE</scope>
</reference>
<dbReference type="EMBL" id="UINC01223372">
    <property type="protein sequence ID" value="SVE52542.1"/>
    <property type="molecule type" value="Genomic_DNA"/>
</dbReference>
<dbReference type="GO" id="GO:0050660">
    <property type="term" value="F:flavin adenine dinucleotide binding"/>
    <property type="evidence" value="ECO:0007669"/>
    <property type="project" value="InterPro"/>
</dbReference>
<dbReference type="FunFam" id="1.10.540.10:FF:000002">
    <property type="entry name" value="Acyl-CoA dehydrogenase FadE19"/>
    <property type="match status" value="1"/>
</dbReference>
<dbReference type="PANTHER" id="PTHR43884">
    <property type="entry name" value="ACYL-COA DEHYDROGENASE"/>
    <property type="match status" value="1"/>
</dbReference>
<evidence type="ECO:0000256" key="5">
    <source>
        <dbReference type="ARBA" id="ARBA00023002"/>
    </source>
</evidence>
<keyword evidence="4" id="KW-0274">FAD</keyword>
<dbReference type="Pfam" id="PF02771">
    <property type="entry name" value="Acyl-CoA_dh_N"/>
    <property type="match status" value="1"/>
</dbReference>
<gene>
    <name evidence="7" type="ORF">METZ01_LOCUS505396</name>
</gene>
<evidence type="ECO:0000313" key="7">
    <source>
        <dbReference type="EMBL" id="SVE52542.1"/>
    </source>
</evidence>
<dbReference type="InterPro" id="IPR009100">
    <property type="entry name" value="AcylCoA_DH/oxidase_NM_dom_sf"/>
</dbReference>
<dbReference type="PANTHER" id="PTHR43884:SF12">
    <property type="entry name" value="ISOVALERYL-COA DEHYDROGENASE, MITOCHONDRIAL-RELATED"/>
    <property type="match status" value="1"/>
</dbReference>
<sequence length="150" mass="16439">MTETKNIKLNSGGQWLTSPVANTKVFCRETFTEDHQDIDTMIQEFAKDRILPNVEAIDKLDKDLSLKLLREMGELGLIGVDTPEEYGGSDLDKITACIISEGMARGGSASFSCTFSVQTGIGSMGIVFYGTPAQKEKYLPKMMTGEWVSA</sequence>
<dbReference type="SUPFAM" id="SSF56645">
    <property type="entry name" value="Acyl-CoA dehydrogenase NM domain-like"/>
    <property type="match status" value="1"/>
</dbReference>
<keyword evidence="5" id="KW-0560">Oxidoreductase</keyword>
<keyword evidence="3" id="KW-0285">Flavoprotein</keyword>
<comment type="similarity">
    <text evidence="2">Belongs to the acyl-CoA dehydrogenase family.</text>
</comment>
<feature type="domain" description="Acyl-CoA dehydrogenase/oxidase N-terminal" evidence="6">
    <location>
        <begin position="32"/>
        <end position="146"/>
    </location>
</feature>